<feature type="region of interest" description="Disordered" evidence="1">
    <location>
        <begin position="357"/>
        <end position="655"/>
    </location>
</feature>
<feature type="compositionally biased region" description="Basic residues" evidence="1">
    <location>
        <begin position="584"/>
        <end position="593"/>
    </location>
</feature>
<feature type="compositionally biased region" description="Basic residues" evidence="1">
    <location>
        <begin position="372"/>
        <end position="382"/>
    </location>
</feature>
<feature type="compositionally biased region" description="Low complexity" evidence="1">
    <location>
        <begin position="477"/>
        <end position="521"/>
    </location>
</feature>
<name>A0A8H7XM60_PSICU</name>
<organism evidence="2">
    <name type="scientific">Psilocybe cubensis</name>
    <name type="common">Psychedelic mushroom</name>
    <name type="synonym">Stropharia cubensis</name>
    <dbReference type="NCBI Taxonomy" id="181762"/>
    <lineage>
        <taxon>Eukaryota</taxon>
        <taxon>Fungi</taxon>
        <taxon>Dikarya</taxon>
        <taxon>Basidiomycota</taxon>
        <taxon>Agaricomycotina</taxon>
        <taxon>Agaricomycetes</taxon>
        <taxon>Agaricomycetidae</taxon>
        <taxon>Agaricales</taxon>
        <taxon>Agaricineae</taxon>
        <taxon>Strophariaceae</taxon>
        <taxon>Psilocybe</taxon>
    </lineage>
</organism>
<feature type="compositionally biased region" description="Low complexity" evidence="1">
    <location>
        <begin position="599"/>
        <end position="621"/>
    </location>
</feature>
<evidence type="ECO:0000256" key="1">
    <source>
        <dbReference type="SAM" id="MobiDB-lite"/>
    </source>
</evidence>
<protein>
    <submittedName>
        <fullName evidence="2">Uncharacterized protein</fullName>
    </submittedName>
</protein>
<gene>
    <name evidence="2" type="ORF">JR316_010619</name>
</gene>
<evidence type="ECO:0000313" key="2">
    <source>
        <dbReference type="EMBL" id="KAG5164125.1"/>
    </source>
</evidence>
<sequence>MPNPGGFQGLQKAFLLEQKPLYEKAVEQQLVSETLADISRRFLKRLPLDKPESWEPTEDELAAINDDEAEEEIPCRNPETLSPAEKEIAEKQKKERQQLLQTFRGKIKRWFRYQYKQDHKTQARNASSASSDSKNLFTLLLQQLVGKEPNRPRLKTPVNIWRKEKANRDSIEAEIEAMDPPVPVNLLVKTRDEIARRLFQELTLEEKKKWTKIASDEHSAAIAKYNADIDISGDLLTPEERQRAIEGIGPFMSPILDALCNITGWKCTFIAGGPEPANGGMLGTISVHSGVTSGDIKMNFGRAEQAKYKNIFIPIFGDFLRKCYSKSTCQEWALPQDHGQTPMFASEAFRSEEESIQAIPINESHVTAASVPKKKKKNRKKTTASPNLRQTTTPTTPPEFPVADKDVSLNSNLLNHEKGHNPFPEDWPYIMEDEDNNSGYESNNADDLSQASPTSVPPSPSLSVPPSPSLSTPPSPSLSVVHQDQQNSTTTNRTVSTATPNPTVDKVVTVSSSDATTTSPTLNPPSGLPPRANHPSVAVADPAHATSMPSTAAKNTPNTISTNTVSEPGACKTSSKRKGELKSKNPRKKRKANRLTTGTSTSASASASASAPAPATAPAPARSQRLTRSTAPTAAPAQAKLPPVPTSSVVLTRNGKPVKSSKFWVYAEDDS</sequence>
<dbReference type="EMBL" id="JAFIQS010000012">
    <property type="protein sequence ID" value="KAG5164125.1"/>
    <property type="molecule type" value="Genomic_DNA"/>
</dbReference>
<proteinExistence type="predicted"/>
<dbReference type="AlphaFoldDB" id="A0A8H7XM60"/>
<reference evidence="2" key="1">
    <citation type="submission" date="2021-02" db="EMBL/GenBank/DDBJ databases">
        <title>Psilocybe cubensis genome.</title>
        <authorList>
            <person name="Mckernan K.J."/>
            <person name="Crawford S."/>
            <person name="Trippe A."/>
            <person name="Kane L.T."/>
            <person name="Mclaughlin S."/>
        </authorList>
    </citation>
    <scope>NUCLEOTIDE SEQUENCE [LARGE SCALE GENOMIC DNA]</scope>
    <source>
        <strain evidence="2">MGC-MH-2018</strain>
    </source>
</reference>
<comment type="caution">
    <text evidence="2">The sequence shown here is derived from an EMBL/GenBank/DDBJ whole genome shotgun (WGS) entry which is preliminary data.</text>
</comment>
<feature type="compositionally biased region" description="Pro residues" evidence="1">
    <location>
        <begin position="455"/>
        <end position="476"/>
    </location>
</feature>
<feature type="compositionally biased region" description="Polar residues" evidence="1">
    <location>
        <begin position="437"/>
        <end position="451"/>
    </location>
</feature>
<feature type="compositionally biased region" description="Polar residues" evidence="1">
    <location>
        <begin position="547"/>
        <end position="566"/>
    </location>
</feature>
<dbReference type="OrthoDB" id="3033067at2759"/>
<accession>A0A8H7XM60</accession>